<dbReference type="SMART" id="SM00401">
    <property type="entry name" value="ZnF_GATA"/>
    <property type="match status" value="1"/>
</dbReference>
<dbReference type="OMA" id="DPYESSH"/>
<dbReference type="GeneID" id="28976045"/>
<feature type="compositionally biased region" description="Low complexity" evidence="2">
    <location>
        <begin position="501"/>
        <end position="510"/>
    </location>
</feature>
<feature type="compositionally biased region" description="Basic residues" evidence="2">
    <location>
        <begin position="61"/>
        <end position="70"/>
    </location>
</feature>
<feature type="region of interest" description="Disordered" evidence="2">
    <location>
        <begin position="318"/>
        <end position="408"/>
    </location>
</feature>
<dbReference type="GO" id="GO:0006357">
    <property type="term" value="P:regulation of transcription by RNA polymerase II"/>
    <property type="evidence" value="ECO:0007669"/>
    <property type="project" value="TreeGrafter"/>
</dbReference>
<keyword evidence="1" id="KW-0479">Metal-binding</keyword>
<feature type="compositionally biased region" description="Pro residues" evidence="2">
    <location>
        <begin position="1"/>
        <end position="11"/>
    </location>
</feature>
<dbReference type="PANTHER" id="PTHR39147:SF1">
    <property type="entry name" value="PROTEIN SPT21"/>
    <property type="match status" value="1"/>
</dbReference>
<feature type="region of interest" description="Disordered" evidence="2">
    <location>
        <begin position="703"/>
        <end position="741"/>
    </location>
</feature>
<dbReference type="AlphaFoldDB" id="A0A194SDL3"/>
<feature type="region of interest" description="Disordered" evidence="2">
    <location>
        <begin position="936"/>
        <end position="962"/>
    </location>
</feature>
<organism evidence="4 5">
    <name type="scientific">Rhodotorula graminis (strain WP1)</name>
    <dbReference type="NCBI Taxonomy" id="578459"/>
    <lineage>
        <taxon>Eukaryota</taxon>
        <taxon>Fungi</taxon>
        <taxon>Dikarya</taxon>
        <taxon>Basidiomycota</taxon>
        <taxon>Pucciniomycotina</taxon>
        <taxon>Microbotryomycetes</taxon>
        <taxon>Sporidiobolales</taxon>
        <taxon>Sporidiobolaceae</taxon>
        <taxon>Rhodotorula</taxon>
    </lineage>
</organism>
<evidence type="ECO:0000313" key="5">
    <source>
        <dbReference type="Proteomes" id="UP000053890"/>
    </source>
</evidence>
<feature type="region of interest" description="Disordered" evidence="2">
    <location>
        <begin position="876"/>
        <end position="921"/>
    </location>
</feature>
<evidence type="ECO:0000259" key="3">
    <source>
        <dbReference type="PROSITE" id="PS50114"/>
    </source>
</evidence>
<dbReference type="RefSeq" id="XP_018274589.1">
    <property type="nucleotide sequence ID" value="XM_018415597.1"/>
</dbReference>
<feature type="domain" description="GATA-type" evidence="3">
    <location>
        <begin position="545"/>
        <end position="590"/>
    </location>
</feature>
<dbReference type="PANTHER" id="PTHR39147">
    <property type="entry name" value="PROTEIN SPT21"/>
    <property type="match status" value="1"/>
</dbReference>
<feature type="region of interest" description="Disordered" evidence="2">
    <location>
        <begin position="1"/>
        <end position="35"/>
    </location>
</feature>
<accession>A0A194SDL3</accession>
<dbReference type="EMBL" id="KQ474073">
    <property type="protein sequence ID" value="KPV78540.1"/>
    <property type="molecule type" value="Genomic_DNA"/>
</dbReference>
<feature type="compositionally biased region" description="Acidic residues" evidence="2">
    <location>
        <begin position="272"/>
        <end position="288"/>
    </location>
</feature>
<feature type="compositionally biased region" description="Polar residues" evidence="2">
    <location>
        <begin position="202"/>
        <end position="216"/>
    </location>
</feature>
<name>A0A194SDL3_RHOGW</name>
<feature type="compositionally biased region" description="Polar residues" evidence="2">
    <location>
        <begin position="982"/>
        <end position="997"/>
    </location>
</feature>
<evidence type="ECO:0000256" key="1">
    <source>
        <dbReference type="PROSITE-ProRule" id="PRU00094"/>
    </source>
</evidence>
<feature type="region of interest" description="Disordered" evidence="2">
    <location>
        <begin position="1030"/>
        <end position="1085"/>
    </location>
</feature>
<feature type="compositionally biased region" description="Polar residues" evidence="2">
    <location>
        <begin position="318"/>
        <end position="327"/>
    </location>
</feature>
<feature type="region of interest" description="Disordered" evidence="2">
    <location>
        <begin position="1158"/>
        <end position="1204"/>
    </location>
</feature>
<feature type="compositionally biased region" description="Low complexity" evidence="2">
    <location>
        <begin position="1177"/>
        <end position="1188"/>
    </location>
</feature>
<dbReference type="CDD" id="cd00202">
    <property type="entry name" value="ZnF_GATA"/>
    <property type="match status" value="1"/>
</dbReference>
<dbReference type="PROSITE" id="PS50114">
    <property type="entry name" value="GATA_ZN_FINGER_2"/>
    <property type="match status" value="1"/>
</dbReference>
<feature type="region of interest" description="Disordered" evidence="2">
    <location>
        <begin position="471"/>
        <end position="567"/>
    </location>
</feature>
<dbReference type="STRING" id="578459.A0A194SDL3"/>
<dbReference type="Gene3D" id="3.30.50.10">
    <property type="entry name" value="Erythroid Transcription Factor GATA-1, subunit A"/>
    <property type="match status" value="1"/>
</dbReference>
<dbReference type="GO" id="GO:0043565">
    <property type="term" value="F:sequence-specific DNA binding"/>
    <property type="evidence" value="ECO:0007669"/>
    <property type="project" value="InterPro"/>
</dbReference>
<feature type="compositionally biased region" description="Low complexity" evidence="2">
    <location>
        <begin position="711"/>
        <end position="724"/>
    </location>
</feature>
<dbReference type="InterPro" id="IPR042403">
    <property type="entry name" value="Spt21/Ams2"/>
</dbReference>
<dbReference type="GO" id="GO:0030466">
    <property type="term" value="P:silent mating-type cassette heterochromatin formation"/>
    <property type="evidence" value="ECO:0007669"/>
    <property type="project" value="TreeGrafter"/>
</dbReference>
<feature type="region of interest" description="Disordered" evidence="2">
    <location>
        <begin position="829"/>
        <end position="856"/>
    </location>
</feature>
<sequence length="1262" mass="129979">MSFVLPNPPTTDPARRDYYHHAGPASSTAAAPVASTSAAPMSSGVIGLEGSRRAAASARPATRRKGKGKGRTMSLKIFYSLNSPRLGTPSSSSTTPQLLPASTPTPDFLAVLDPALAPSPNPPAQDSPQATNYACMARLSAPVWVQIVGGRRGADGEDAAQFGRITLKTCLSAICISRPELVFDPTKDFSVSAVDPYESSHQRQAPGSSVSGTAASSRPGEGLVEGKGMLSWTLAEKKEGTTMVCGKIVGPSGTEARRRKRRRFDDGSGPAEVDDEDEDSEGEEPEETLEIWLQLTERDAFTQGQFLDALRSYHHNPVQISDLNSSPPKRHESAVFPPAASAPRQSTSSTGDPVKRKRPRESPVLPIPSAPPSTTSLAAPFATGPAESSPATFPTPLPTLDSAFDTAGADLQGPQNAAVLNQLLASLSAGAGVGANGLAGLLPSSLPLDSPQLLPALQTLAKYYGLDLPGRQGAASSSSSTPFPASTDPAPSSAPAPAPAPASTAASASTTGGGTTRRRTAKDREHFVAIDLSSLAAPPTNKQNPRDANGCSNCRRKKSTTWREGTGSDGALTTVCNACGTFYNKNGYHRNKPGQNAAAETSPPHQQQQQLAPKGGRPLQGRLTATCEADLQRKVKKHKAAAGVVPGVIPPLSPSKHVGPRSPALKFDFGGGHRSVGRSAGVVMSSPGRSPRLRYRSTVVPYPATSPLRGSTSAAAARAAATSSKNVDADYESDGEERGPNPLSFGSLFGLNGSPSPVRVEQRPASGGEGMPSYLLSASPGTALDRILNDTNIGSIGGMAGAAPVSDAMQLEEAAATTLDDDFSFFLQPHSPTRGNKENARPRAGTATDGVPTTDPEAFESILSSLRRNFDTRLSSNALTAPSSPAPSSPCVLPRTSTATPGSKGKAPQSGGREPPSILEGFMDSLVPGLLFGSESGGASSARQQVGLTPASDSDAWSPADAHTAQHDLDLDQTLTLDSFAGNSVAKSRPPRSSTRQHGQEHDKARPSASKNVNRRAPFIPAHLLAPSDATDFDYGSLPPSSPPQLPSEAFPTPSDFDGITPSADGGDNDEQRAHVGAGGAGAGGAESLSIEAVAAHVAREPDVDARKGMIALLQSLSGGAGTTGIAEHVHLPGAGNDQIQLDRGTVNRLLALISAKSPAGERTADDVSPTPANDPAAVSADSAASSSTLGAERSAATSKTTAPPVAVYEQAHPTPDLSHFDFDAFTTGNGGAPTTAAAQSFGAGGQLSELYTDLFSDTPQF</sequence>
<protein>
    <recommendedName>
        <fullName evidence="3">GATA-type domain-containing protein</fullName>
    </recommendedName>
</protein>
<feature type="compositionally biased region" description="Low complexity" evidence="2">
    <location>
        <begin position="950"/>
        <end position="962"/>
    </location>
</feature>
<dbReference type="InterPro" id="IPR013088">
    <property type="entry name" value="Znf_NHR/GATA"/>
</dbReference>
<keyword evidence="1" id="KW-0862">Zinc</keyword>
<feature type="region of interest" description="Disordered" evidence="2">
    <location>
        <begin position="982"/>
        <end position="1015"/>
    </location>
</feature>
<dbReference type="Proteomes" id="UP000053890">
    <property type="component" value="Unassembled WGS sequence"/>
</dbReference>
<keyword evidence="1" id="KW-0863">Zinc-finger</keyword>
<reference evidence="4 5" key="1">
    <citation type="journal article" date="2015" name="Front. Microbiol.">
        <title>Genome sequence of the plant growth promoting endophytic yeast Rhodotorula graminis WP1.</title>
        <authorList>
            <person name="Firrincieli A."/>
            <person name="Otillar R."/>
            <person name="Salamov A."/>
            <person name="Schmutz J."/>
            <person name="Khan Z."/>
            <person name="Redman R.S."/>
            <person name="Fleck N.D."/>
            <person name="Lindquist E."/>
            <person name="Grigoriev I.V."/>
            <person name="Doty S.L."/>
        </authorList>
    </citation>
    <scope>NUCLEOTIDE SEQUENCE [LARGE SCALE GENOMIC DNA]</scope>
    <source>
        <strain evidence="4 5">WP1</strain>
    </source>
</reference>
<keyword evidence="5" id="KW-1185">Reference proteome</keyword>
<dbReference type="InterPro" id="IPR000679">
    <property type="entry name" value="Znf_GATA"/>
</dbReference>
<feature type="region of interest" description="Disordered" evidence="2">
    <location>
        <begin position="49"/>
        <end position="70"/>
    </location>
</feature>
<gene>
    <name evidence="4" type="ORF">RHOBADRAFT_50996</name>
</gene>
<feature type="region of interest" description="Disordered" evidence="2">
    <location>
        <begin position="590"/>
        <end position="620"/>
    </location>
</feature>
<dbReference type="OrthoDB" id="3199820at2759"/>
<evidence type="ECO:0000313" key="4">
    <source>
        <dbReference type="EMBL" id="KPV78540.1"/>
    </source>
</evidence>
<feature type="compositionally biased region" description="Low complexity" evidence="2">
    <location>
        <begin position="474"/>
        <end position="491"/>
    </location>
</feature>
<proteinExistence type="predicted"/>
<feature type="compositionally biased region" description="Low complexity" evidence="2">
    <location>
        <begin position="22"/>
        <end position="35"/>
    </location>
</feature>
<feature type="region of interest" description="Disordered" evidence="2">
    <location>
        <begin position="195"/>
        <end position="226"/>
    </location>
</feature>
<feature type="region of interest" description="Disordered" evidence="2">
    <location>
        <begin position="243"/>
        <end position="288"/>
    </location>
</feature>
<evidence type="ECO:0000256" key="2">
    <source>
        <dbReference type="SAM" id="MobiDB-lite"/>
    </source>
</evidence>
<dbReference type="GO" id="GO:0000183">
    <property type="term" value="P:rDNA heterochromatin formation"/>
    <property type="evidence" value="ECO:0007669"/>
    <property type="project" value="TreeGrafter"/>
</dbReference>
<dbReference type="SUPFAM" id="SSF57716">
    <property type="entry name" value="Glucocorticoid receptor-like (DNA-binding domain)"/>
    <property type="match status" value="1"/>
</dbReference>
<feature type="compositionally biased region" description="Polar residues" evidence="2">
    <location>
        <begin position="937"/>
        <end position="947"/>
    </location>
</feature>
<dbReference type="GO" id="GO:0008270">
    <property type="term" value="F:zinc ion binding"/>
    <property type="evidence" value="ECO:0007669"/>
    <property type="project" value="UniProtKB-KW"/>
</dbReference>